<gene>
    <name evidence="1" type="ORF">EVA68_07325</name>
</gene>
<reference evidence="1 2" key="1">
    <citation type="submission" date="2019-02" db="EMBL/GenBank/DDBJ databases">
        <title>Prokaryotic population dynamics and viral predation in marine succession experiment using metagenomics: the confinement effect.</title>
        <authorList>
            <person name="Haro-Moreno J.M."/>
            <person name="Rodriguez-Valera F."/>
            <person name="Lopez-Perez M."/>
        </authorList>
    </citation>
    <scope>NUCLEOTIDE SEQUENCE [LARGE SCALE GENOMIC DNA]</scope>
    <source>
        <strain evidence="1">MED-G157</strain>
    </source>
</reference>
<protein>
    <recommendedName>
        <fullName evidence="3">Phytanoyl-CoA dioxygenase</fullName>
    </recommendedName>
</protein>
<evidence type="ECO:0008006" key="3">
    <source>
        <dbReference type="Google" id="ProtNLM"/>
    </source>
</evidence>
<evidence type="ECO:0000313" key="2">
    <source>
        <dbReference type="Proteomes" id="UP000316199"/>
    </source>
</evidence>
<name>A0A520RYP5_9GAMM</name>
<dbReference type="EMBL" id="SHAG01000039">
    <property type="protein sequence ID" value="RZO75315.1"/>
    <property type="molecule type" value="Genomic_DNA"/>
</dbReference>
<evidence type="ECO:0000313" key="1">
    <source>
        <dbReference type="EMBL" id="RZO75315.1"/>
    </source>
</evidence>
<accession>A0A520RYP5</accession>
<dbReference type="Proteomes" id="UP000316199">
    <property type="component" value="Unassembled WGS sequence"/>
</dbReference>
<dbReference type="AlphaFoldDB" id="A0A520RYP5"/>
<comment type="caution">
    <text evidence="1">The sequence shown here is derived from an EMBL/GenBank/DDBJ whole genome shotgun (WGS) entry which is preliminary data.</text>
</comment>
<organism evidence="1 2">
    <name type="scientific">OM182 bacterium</name>
    <dbReference type="NCBI Taxonomy" id="2510334"/>
    <lineage>
        <taxon>Bacteria</taxon>
        <taxon>Pseudomonadati</taxon>
        <taxon>Pseudomonadota</taxon>
        <taxon>Gammaproteobacteria</taxon>
        <taxon>OMG group</taxon>
        <taxon>OM182 clade</taxon>
    </lineage>
</organism>
<sequence>MTEALRKYSETNNGIVDLEILKPDQINETVKNFYKDGFIMVRDILSSEQVSFLRAGCEREMLDIYSESSVTA</sequence>
<proteinExistence type="predicted"/>